<reference evidence="1" key="1">
    <citation type="submission" date="2019-04" db="EMBL/GenBank/DDBJ databases">
        <title>Genome assembly of Zosterops borbonicus 15179.</title>
        <authorList>
            <person name="Leroy T."/>
            <person name="Anselmetti Y."/>
            <person name="Tilak M.-K."/>
            <person name="Nabholz B."/>
        </authorList>
    </citation>
    <scope>NUCLEOTIDE SEQUENCE</scope>
    <source>
        <strain evidence="1">HGM_15179</strain>
        <tissue evidence="1">Muscle</tissue>
    </source>
</reference>
<name>A0A8K1DAF8_9PASS</name>
<accession>A0A8K1DAF8</accession>
<dbReference type="Proteomes" id="UP000796761">
    <property type="component" value="Unassembled WGS sequence"/>
</dbReference>
<dbReference type="AlphaFoldDB" id="A0A8K1DAF8"/>
<comment type="caution">
    <text evidence="1">The sequence shown here is derived from an EMBL/GenBank/DDBJ whole genome shotgun (WGS) entry which is preliminary data.</text>
</comment>
<evidence type="ECO:0008006" key="3">
    <source>
        <dbReference type="Google" id="ProtNLM"/>
    </source>
</evidence>
<gene>
    <name evidence="1" type="ORF">HGM15179_019536</name>
</gene>
<sequence>MIWIMGQSGPSSSLLMTPNCEEWIVFQRVVLPSRGTLTGCRNGLAEILFNPNKEKCKVLHLGRNSPIDKYMLGATQLKNCFAEKALVVLVGTKLNMDQHCALATEKASGIWDCIRHREEKA</sequence>
<organism evidence="1 2">
    <name type="scientific">Zosterops borbonicus</name>
    <dbReference type="NCBI Taxonomy" id="364589"/>
    <lineage>
        <taxon>Eukaryota</taxon>
        <taxon>Metazoa</taxon>
        <taxon>Chordata</taxon>
        <taxon>Craniata</taxon>
        <taxon>Vertebrata</taxon>
        <taxon>Euteleostomi</taxon>
        <taxon>Archelosauria</taxon>
        <taxon>Archosauria</taxon>
        <taxon>Dinosauria</taxon>
        <taxon>Saurischia</taxon>
        <taxon>Theropoda</taxon>
        <taxon>Coelurosauria</taxon>
        <taxon>Aves</taxon>
        <taxon>Neognathae</taxon>
        <taxon>Neoaves</taxon>
        <taxon>Telluraves</taxon>
        <taxon>Australaves</taxon>
        <taxon>Passeriformes</taxon>
        <taxon>Sylvioidea</taxon>
        <taxon>Zosteropidae</taxon>
        <taxon>Zosterops</taxon>
    </lineage>
</organism>
<dbReference type="EMBL" id="SWJQ01001720">
    <property type="protein sequence ID" value="TRZ07571.1"/>
    <property type="molecule type" value="Genomic_DNA"/>
</dbReference>
<protein>
    <recommendedName>
        <fullName evidence="3">Rna-directed dna polymerase from mobile element jockey-like</fullName>
    </recommendedName>
</protein>
<keyword evidence="2" id="KW-1185">Reference proteome</keyword>
<proteinExistence type="predicted"/>
<evidence type="ECO:0000313" key="2">
    <source>
        <dbReference type="Proteomes" id="UP000796761"/>
    </source>
</evidence>
<evidence type="ECO:0000313" key="1">
    <source>
        <dbReference type="EMBL" id="TRZ07571.1"/>
    </source>
</evidence>